<evidence type="ECO:0000313" key="1">
    <source>
        <dbReference type="EMBL" id="KAF6757512.1"/>
    </source>
</evidence>
<dbReference type="OrthoDB" id="3234968at2759"/>
<evidence type="ECO:0000313" key="2">
    <source>
        <dbReference type="Proteomes" id="UP000521943"/>
    </source>
</evidence>
<gene>
    <name evidence="1" type="ORF">DFP72DRAFT_1065807</name>
</gene>
<reference evidence="1 2" key="1">
    <citation type="submission" date="2020-07" db="EMBL/GenBank/DDBJ databases">
        <title>Comparative genomics of pyrophilous fungi reveals a link between fire events and developmental genes.</title>
        <authorList>
            <consortium name="DOE Joint Genome Institute"/>
            <person name="Steindorff A.S."/>
            <person name="Carver A."/>
            <person name="Calhoun S."/>
            <person name="Stillman K."/>
            <person name="Liu H."/>
            <person name="Lipzen A."/>
            <person name="Pangilinan J."/>
            <person name="Labutti K."/>
            <person name="Bruns T.D."/>
            <person name="Grigoriev I.V."/>
        </authorList>
    </citation>
    <scope>NUCLEOTIDE SEQUENCE [LARGE SCALE GENOMIC DNA]</scope>
    <source>
        <strain evidence="1 2">CBS 144469</strain>
    </source>
</reference>
<accession>A0A8H6I406</accession>
<dbReference type="Gene3D" id="2.60.120.260">
    <property type="entry name" value="Galactose-binding domain-like"/>
    <property type="match status" value="1"/>
</dbReference>
<sequence length="235" mass="25282">MGSRLASCRLSTPSAYLAAKAVEKVNHDPRSSPDHLPSPCFFLLLVACLFFALPLSSAGPSNVTIDDSNTSVTFSGNWAQTLPGYDKSFNGTYKTAKTDPSAYAEFKFTGTAVYFISPRWPFPVSTRLTLDPGSPDARPLVLSLEDYKTRTVDPNFSLAMVLAGATGLENKEHTVRVDGGDNATYALFDAFMEINNTQLHLRYTTLDSSDASSAPTPTSSSAPAFTAYPTPFLPA</sequence>
<dbReference type="EMBL" id="JACGCI010000022">
    <property type="protein sequence ID" value="KAF6757512.1"/>
    <property type="molecule type" value="Genomic_DNA"/>
</dbReference>
<protein>
    <submittedName>
        <fullName evidence="1">Uncharacterized protein</fullName>
    </submittedName>
</protein>
<keyword evidence="2" id="KW-1185">Reference proteome</keyword>
<dbReference type="Proteomes" id="UP000521943">
    <property type="component" value="Unassembled WGS sequence"/>
</dbReference>
<proteinExistence type="predicted"/>
<dbReference type="AlphaFoldDB" id="A0A8H6I406"/>
<comment type="caution">
    <text evidence="1">The sequence shown here is derived from an EMBL/GenBank/DDBJ whole genome shotgun (WGS) entry which is preliminary data.</text>
</comment>
<name>A0A8H6I406_9AGAR</name>
<organism evidence="1 2">
    <name type="scientific">Ephemerocybe angulata</name>
    <dbReference type="NCBI Taxonomy" id="980116"/>
    <lineage>
        <taxon>Eukaryota</taxon>
        <taxon>Fungi</taxon>
        <taxon>Dikarya</taxon>
        <taxon>Basidiomycota</taxon>
        <taxon>Agaricomycotina</taxon>
        <taxon>Agaricomycetes</taxon>
        <taxon>Agaricomycetidae</taxon>
        <taxon>Agaricales</taxon>
        <taxon>Agaricineae</taxon>
        <taxon>Psathyrellaceae</taxon>
        <taxon>Ephemerocybe</taxon>
    </lineage>
</organism>